<dbReference type="SUPFAM" id="SSF57850">
    <property type="entry name" value="RING/U-box"/>
    <property type="match status" value="1"/>
</dbReference>
<dbReference type="InterPro" id="IPR001841">
    <property type="entry name" value="Znf_RING"/>
</dbReference>
<evidence type="ECO:0000256" key="7">
    <source>
        <dbReference type="SAM" id="Coils"/>
    </source>
</evidence>
<dbReference type="PROSITE" id="PS50089">
    <property type="entry name" value="ZF_RING_2"/>
    <property type="match status" value="1"/>
</dbReference>
<feature type="coiled-coil region" evidence="7">
    <location>
        <begin position="182"/>
        <end position="216"/>
    </location>
</feature>
<feature type="domain" description="RING-type" evidence="8">
    <location>
        <begin position="219"/>
        <end position="255"/>
    </location>
</feature>
<keyword evidence="1" id="KW-0677">Repeat</keyword>
<name>A0A553PQ49_TIGCA</name>
<dbReference type="Proteomes" id="UP000318571">
    <property type="component" value="Chromosome 6"/>
</dbReference>
<evidence type="ECO:0000256" key="1">
    <source>
        <dbReference type="ARBA" id="ARBA00022737"/>
    </source>
</evidence>
<keyword evidence="10" id="KW-1185">Reference proteome</keyword>
<evidence type="ECO:0000313" key="9">
    <source>
        <dbReference type="EMBL" id="TRY79807.1"/>
    </source>
</evidence>
<gene>
    <name evidence="9" type="ORF">TCAL_10001</name>
</gene>
<protein>
    <recommendedName>
        <fullName evidence="8">RING-type domain-containing protein</fullName>
    </recommendedName>
</protein>
<evidence type="ECO:0000256" key="4">
    <source>
        <dbReference type="ARBA" id="ARBA00023043"/>
    </source>
</evidence>
<dbReference type="InterPro" id="IPR050776">
    <property type="entry name" value="Ank_Repeat/CDKN_Inhibitor"/>
</dbReference>
<dbReference type="InterPro" id="IPR002110">
    <property type="entry name" value="Ankyrin_rpt"/>
</dbReference>
<dbReference type="GO" id="GO:0008270">
    <property type="term" value="F:zinc ion binding"/>
    <property type="evidence" value="ECO:0007669"/>
    <property type="project" value="UniProtKB-KW"/>
</dbReference>
<dbReference type="PANTHER" id="PTHR24201:SF15">
    <property type="entry name" value="ANKYRIN REPEAT DOMAIN-CONTAINING PROTEIN 66"/>
    <property type="match status" value="1"/>
</dbReference>
<feature type="repeat" description="ANK" evidence="5">
    <location>
        <begin position="59"/>
        <end position="91"/>
    </location>
</feature>
<comment type="caution">
    <text evidence="9">The sequence shown here is derived from an EMBL/GenBank/DDBJ whole genome shotgun (WGS) entry which is preliminary data.</text>
</comment>
<evidence type="ECO:0000256" key="2">
    <source>
        <dbReference type="ARBA" id="ARBA00022771"/>
    </source>
</evidence>
<keyword evidence="7" id="KW-0175">Coiled coil</keyword>
<dbReference type="Gene3D" id="3.30.40.10">
    <property type="entry name" value="Zinc/RING finger domain, C3HC4 (zinc finger)"/>
    <property type="match status" value="1"/>
</dbReference>
<evidence type="ECO:0000256" key="5">
    <source>
        <dbReference type="PROSITE-ProRule" id="PRU00023"/>
    </source>
</evidence>
<dbReference type="InterPro" id="IPR036770">
    <property type="entry name" value="Ankyrin_rpt-contain_sf"/>
</dbReference>
<feature type="repeat" description="ANK" evidence="5">
    <location>
        <begin position="96"/>
        <end position="128"/>
    </location>
</feature>
<dbReference type="PANTHER" id="PTHR24201">
    <property type="entry name" value="ANK_REP_REGION DOMAIN-CONTAINING PROTEIN"/>
    <property type="match status" value="1"/>
</dbReference>
<proteinExistence type="predicted"/>
<dbReference type="InterPro" id="IPR013083">
    <property type="entry name" value="Znf_RING/FYVE/PHD"/>
</dbReference>
<sequence>MFCVLNGVTCGAHAPNMPRKTWQKLMWDAVSRNEIEAVQHLLNEDRVKTEIPTLKVWRNEEAPLHLAAYCGYNDILALLLNHGADIDSFNVYSDGYKVTCIHFAVYRNKVGTVKFLMEHGADPALVGKWGSTRGDAFDFARQRGLRSLITILRSSTPDDDSSDNGFKPEVVDELDQITQGKVMELREKRSKLQSELKKLEKDLAQLTTNVKGSEVNLECSVCLTVPQKNILTCRKCDVLLCHACQDQVKVCPGCRSNFDEDLPHRNRWAEKLVNILHGKLD</sequence>
<evidence type="ECO:0000256" key="3">
    <source>
        <dbReference type="ARBA" id="ARBA00022833"/>
    </source>
</evidence>
<evidence type="ECO:0000259" key="8">
    <source>
        <dbReference type="PROSITE" id="PS50089"/>
    </source>
</evidence>
<dbReference type="EMBL" id="VCGU01000002">
    <property type="protein sequence ID" value="TRY79807.1"/>
    <property type="molecule type" value="Genomic_DNA"/>
</dbReference>
<dbReference type="Pfam" id="PF12796">
    <property type="entry name" value="Ank_2"/>
    <property type="match status" value="1"/>
</dbReference>
<keyword evidence="2 6" id="KW-0479">Metal-binding</keyword>
<dbReference type="PROSITE" id="PS50297">
    <property type="entry name" value="ANK_REP_REGION"/>
    <property type="match status" value="1"/>
</dbReference>
<keyword evidence="4 5" id="KW-0040">ANK repeat</keyword>
<dbReference type="SUPFAM" id="SSF48403">
    <property type="entry name" value="Ankyrin repeat"/>
    <property type="match status" value="1"/>
</dbReference>
<keyword evidence="3" id="KW-0862">Zinc</keyword>
<reference evidence="9 10" key="1">
    <citation type="journal article" date="2018" name="Nat. Ecol. Evol.">
        <title>Genomic signatures of mitonuclear coevolution across populations of Tigriopus californicus.</title>
        <authorList>
            <person name="Barreto F.S."/>
            <person name="Watson E.T."/>
            <person name="Lima T.G."/>
            <person name="Willett C.S."/>
            <person name="Edmands S."/>
            <person name="Li W."/>
            <person name="Burton R.S."/>
        </authorList>
    </citation>
    <scope>NUCLEOTIDE SEQUENCE [LARGE SCALE GENOMIC DNA]</scope>
    <source>
        <strain evidence="9 10">San Diego</strain>
    </source>
</reference>
<evidence type="ECO:0000313" key="10">
    <source>
        <dbReference type="Proteomes" id="UP000318571"/>
    </source>
</evidence>
<dbReference type="Gene3D" id="1.25.40.20">
    <property type="entry name" value="Ankyrin repeat-containing domain"/>
    <property type="match status" value="1"/>
</dbReference>
<dbReference type="SMART" id="SM00248">
    <property type="entry name" value="ANK"/>
    <property type="match status" value="3"/>
</dbReference>
<dbReference type="PROSITE" id="PS50088">
    <property type="entry name" value="ANK_REPEAT"/>
    <property type="match status" value="2"/>
</dbReference>
<dbReference type="AlphaFoldDB" id="A0A553PQ49"/>
<dbReference type="STRING" id="6832.A0A553PQ49"/>
<accession>A0A553PQ49</accession>
<evidence type="ECO:0000256" key="6">
    <source>
        <dbReference type="PROSITE-ProRule" id="PRU00175"/>
    </source>
</evidence>
<keyword evidence="2 6" id="KW-0863">Zinc-finger</keyword>
<organism evidence="9 10">
    <name type="scientific">Tigriopus californicus</name>
    <name type="common">Marine copepod</name>
    <dbReference type="NCBI Taxonomy" id="6832"/>
    <lineage>
        <taxon>Eukaryota</taxon>
        <taxon>Metazoa</taxon>
        <taxon>Ecdysozoa</taxon>
        <taxon>Arthropoda</taxon>
        <taxon>Crustacea</taxon>
        <taxon>Multicrustacea</taxon>
        <taxon>Hexanauplia</taxon>
        <taxon>Copepoda</taxon>
        <taxon>Harpacticoida</taxon>
        <taxon>Harpacticidae</taxon>
        <taxon>Tigriopus</taxon>
    </lineage>
</organism>